<dbReference type="KEGG" id="cpae:CPAST_c07760"/>
<reference evidence="3" key="2">
    <citation type="submission" date="2015-10" db="EMBL/GenBank/DDBJ databases">
        <title>Improved Draft Genome Sequence of Clostridium pasteurianum Strain ATCC 6013 (DSM 525) Using a Hybrid Next-Generation Sequencing Approach.</title>
        <authorList>
            <person name="Pyne M.E."/>
            <person name="Utturkar S.M."/>
            <person name="Brown S.D."/>
            <person name="Moo-Young M."/>
            <person name="Chung D.A."/>
            <person name="Chou P.C."/>
        </authorList>
    </citation>
    <scope>NUCLEOTIDE SEQUENCE</scope>
    <source>
        <strain evidence="3">ATCC 6013</strain>
    </source>
</reference>
<feature type="compositionally biased region" description="Polar residues" evidence="1">
    <location>
        <begin position="35"/>
        <end position="47"/>
    </location>
</feature>
<dbReference type="RefSeq" id="WP_003446884.1">
    <property type="nucleotide sequence ID" value="NZ_ANZB01000013.1"/>
</dbReference>
<evidence type="ECO:0008006" key="6">
    <source>
        <dbReference type="Google" id="ProtNLM"/>
    </source>
</evidence>
<evidence type="ECO:0000313" key="4">
    <source>
        <dbReference type="Proteomes" id="UP000028042"/>
    </source>
</evidence>
<name>A0A0H3IZC3_CLOPA</name>
<dbReference type="Proteomes" id="UP000028042">
    <property type="component" value="Unassembled WGS sequence"/>
</dbReference>
<accession>A0A0H3IZC3</accession>
<keyword evidence="5" id="KW-1185">Reference proteome</keyword>
<evidence type="ECO:0000256" key="1">
    <source>
        <dbReference type="SAM" id="MobiDB-lite"/>
    </source>
</evidence>
<dbReference type="InterPro" id="IPR029044">
    <property type="entry name" value="Nucleotide-diphossugar_trans"/>
</dbReference>
<reference evidence="3 4" key="3">
    <citation type="journal article" name="Genome Announc.">
        <title>Improved Draft Genome Sequence of Clostridium pasteurianum Strain ATCC 6013 (DSM 525) Using a Hybrid Next-Generation Sequencing Approach.</title>
        <authorList>
            <person name="Pyne M.E."/>
            <person name="Utturkar S."/>
            <person name="Brown S.D."/>
            <person name="Moo-Young M."/>
            <person name="Chung D.A."/>
            <person name="Chou C.P."/>
        </authorList>
    </citation>
    <scope>NUCLEOTIDE SEQUENCE [LARGE SCALE GENOMIC DNA]</scope>
    <source>
        <strain evidence="3 4">ATCC 6013</strain>
    </source>
</reference>
<dbReference type="EMBL" id="JPGY02000001">
    <property type="protein sequence ID" value="KRU13127.1"/>
    <property type="molecule type" value="Genomic_DNA"/>
</dbReference>
<dbReference type="Gene3D" id="3.90.550.10">
    <property type="entry name" value="Spore Coat Polysaccharide Biosynthesis Protein SpsA, Chain A"/>
    <property type="match status" value="2"/>
</dbReference>
<dbReference type="GeneID" id="93072987"/>
<dbReference type="eggNOG" id="COG1442">
    <property type="taxonomic scope" value="Bacteria"/>
</dbReference>
<dbReference type="SUPFAM" id="SSF53448">
    <property type="entry name" value="Nucleotide-diphospho-sugar transferases"/>
    <property type="match status" value="2"/>
</dbReference>
<feature type="compositionally biased region" description="Basic residues" evidence="1">
    <location>
        <begin position="23"/>
        <end position="33"/>
    </location>
</feature>
<sequence length="764" mass="90451">MPRKRIIFNDEYLLECIESPHIKKKVKRKKVNKKPNQSPEINENKYGNVNEAKQADRPGESHVQEVPRIEAPKAENTPWTPPAEAQKPENTPWTPPSETQKPENTPWTPPAEASRPENTAWFPPVNYAVNSSCNFCTVAGKDYTFKVLALYKSLKNTSNNFNLWVCCMDPIACYILSKLNLYNLHVFRVEDLEDAALLSIKSSRKTNEYCWTLKAPLIRYVLDTYKVPDVIYCDSDLYFFSDPKAIYDEWGSNDVFLCLQRDLQWVEAMYGKYQAGLIGFKNTPNALSCLDYWRSKCIEWCSANPEPNMDRFGDQKYLDKVPEMYSGVKVSDNYGINAAPWNCVYNNDYNIYKKDDYVYIEKEKLVVFHFATIAIFNSDEFDLWSFNYIHIRRTIKDYIYIPYLSTIRECINRVKHFDNSVLDKLFATKPLSDAQTYYRYLPSEYRIKADDDTKYFCTLMSKDYLIKGLTFYRSLKTNGNNFHLWICCIDELIYSILKDMELENVTLVPLPKLEDEEIRRCKKTRTATELCWTLKAPLVEYVLDNYDVDYVIYCDADLFFFSNPSRIIKDWVGYYFYICTQRDNYDYERIHGRFQAGFIGFKKLKETRRILTWWKKKCIEWCFDNPQPEHERWGDQKYLDQVPLKFVGIKIENSLGINAAPWNVVYNNHYDVHNINGKVYIGNDMLVFYHFGSMHFYNENEYDLWKLKHLNFDQSVLDNIYIPYLKAVRDTINEYMPYIEDHWSELFADKEAKLPVNYINISNY</sequence>
<dbReference type="KEGG" id="cpat:CLPA_c07760"/>
<dbReference type="AlphaFoldDB" id="A0A0H3IZC3"/>
<feature type="region of interest" description="Disordered" evidence="1">
    <location>
        <begin position="23"/>
        <end position="115"/>
    </location>
</feature>
<dbReference type="EMBL" id="CP009268">
    <property type="protein sequence ID" value="AJA50864.1"/>
    <property type="molecule type" value="Genomic_DNA"/>
</dbReference>
<evidence type="ECO:0000313" key="3">
    <source>
        <dbReference type="EMBL" id="KRU13127.1"/>
    </source>
</evidence>
<feature type="compositionally biased region" description="Polar residues" evidence="1">
    <location>
        <begin position="88"/>
        <end position="106"/>
    </location>
</feature>
<dbReference type="PATRIC" id="fig|1262449.3.peg.3193"/>
<protein>
    <recommendedName>
        <fullName evidence="6">Glycosyl transferase</fullName>
    </recommendedName>
</protein>
<dbReference type="Proteomes" id="UP000030905">
    <property type="component" value="Chromosome"/>
</dbReference>
<proteinExistence type="predicted"/>
<feature type="compositionally biased region" description="Basic and acidic residues" evidence="1">
    <location>
        <begin position="53"/>
        <end position="73"/>
    </location>
</feature>
<reference evidence="2 5" key="1">
    <citation type="journal article" date="2015" name="Genome Announc.">
        <title>Complete Genome Sequence of the Nitrogen-Fixing and Solvent-Producing Clostridium pasteurianum DSM 525.</title>
        <authorList>
            <person name="Poehlein A."/>
            <person name="Grosse-Honebrink A."/>
            <person name="Zhang Y."/>
            <person name="Minton N.P."/>
            <person name="Daniel R."/>
        </authorList>
    </citation>
    <scope>NUCLEOTIDE SEQUENCE [LARGE SCALE GENOMIC DNA]</scope>
    <source>
        <strain evidence="2">DSM 525</strain>
        <strain evidence="5">DSM 525 / ATCC 6013</strain>
    </source>
</reference>
<evidence type="ECO:0000313" key="5">
    <source>
        <dbReference type="Proteomes" id="UP000030905"/>
    </source>
</evidence>
<gene>
    <name evidence="2" type="ORF">CLPA_c07760</name>
    <name evidence="3" type="ORF">CP6013_02375</name>
</gene>
<evidence type="ECO:0000313" key="2">
    <source>
        <dbReference type="EMBL" id="AJA50864.1"/>
    </source>
</evidence>
<organism evidence="2 5">
    <name type="scientific">Clostridium pasteurianum DSM 525 = ATCC 6013</name>
    <dbReference type="NCBI Taxonomy" id="1262449"/>
    <lineage>
        <taxon>Bacteria</taxon>
        <taxon>Bacillati</taxon>
        <taxon>Bacillota</taxon>
        <taxon>Clostridia</taxon>
        <taxon>Eubacteriales</taxon>
        <taxon>Clostridiaceae</taxon>
        <taxon>Clostridium</taxon>
    </lineage>
</organism>